<sequence>MKDLLPEWIEDYENFQQMPLELSADIDLLVETKGLSKDIEEIREFVADRYDMLQNRIDEMKDAQRSGSKVWLMNEDERAGWNARVEAEKLER</sequence>
<dbReference type="AlphaFoldDB" id="A0A0F9E784"/>
<reference evidence="1" key="1">
    <citation type="journal article" date="2015" name="Nature">
        <title>Complex archaea that bridge the gap between prokaryotes and eukaryotes.</title>
        <authorList>
            <person name="Spang A."/>
            <person name="Saw J.H."/>
            <person name="Jorgensen S.L."/>
            <person name="Zaremba-Niedzwiedzka K."/>
            <person name="Martijn J."/>
            <person name="Lind A.E."/>
            <person name="van Eijk R."/>
            <person name="Schleper C."/>
            <person name="Guy L."/>
            <person name="Ettema T.J."/>
        </authorList>
    </citation>
    <scope>NUCLEOTIDE SEQUENCE</scope>
</reference>
<accession>A0A0F9E784</accession>
<gene>
    <name evidence="1" type="ORF">LCGC14_2110660</name>
</gene>
<dbReference type="EMBL" id="LAZR01026078">
    <property type="protein sequence ID" value="KKL69868.1"/>
    <property type="molecule type" value="Genomic_DNA"/>
</dbReference>
<evidence type="ECO:0000313" key="1">
    <source>
        <dbReference type="EMBL" id="KKL69868.1"/>
    </source>
</evidence>
<name>A0A0F9E784_9ZZZZ</name>
<protein>
    <submittedName>
        <fullName evidence="1">Uncharacterized protein</fullName>
    </submittedName>
</protein>
<organism evidence="1">
    <name type="scientific">marine sediment metagenome</name>
    <dbReference type="NCBI Taxonomy" id="412755"/>
    <lineage>
        <taxon>unclassified sequences</taxon>
        <taxon>metagenomes</taxon>
        <taxon>ecological metagenomes</taxon>
    </lineage>
</organism>
<proteinExistence type="predicted"/>
<comment type="caution">
    <text evidence="1">The sequence shown here is derived from an EMBL/GenBank/DDBJ whole genome shotgun (WGS) entry which is preliminary data.</text>
</comment>